<dbReference type="Gene3D" id="3.40.630.30">
    <property type="match status" value="1"/>
</dbReference>
<dbReference type="PANTHER" id="PTHR23091:SF4">
    <property type="entry name" value="N-TERMINAL AMINO-ACID N(ALPHA)-ACETYLTRANSFERASE NATA"/>
    <property type="match status" value="1"/>
</dbReference>
<dbReference type="AlphaFoldDB" id="A0A0B2W6H8"/>
<name>A0A0B2W6H8_TOXCA</name>
<reference evidence="3 4" key="1">
    <citation type="submission" date="2014-11" db="EMBL/GenBank/DDBJ databases">
        <title>Genetic blueprint of the zoonotic pathogen Toxocara canis.</title>
        <authorList>
            <person name="Zhu X.-Q."/>
            <person name="Korhonen P.K."/>
            <person name="Cai H."/>
            <person name="Young N.D."/>
            <person name="Nejsum P."/>
            <person name="von Samson-Himmelstjerna G."/>
            <person name="Boag P.R."/>
            <person name="Tan P."/>
            <person name="Li Q."/>
            <person name="Min J."/>
            <person name="Yang Y."/>
            <person name="Wang X."/>
            <person name="Fang X."/>
            <person name="Hall R.S."/>
            <person name="Hofmann A."/>
            <person name="Sternberg P.W."/>
            <person name="Jex A.R."/>
            <person name="Gasser R.B."/>
        </authorList>
    </citation>
    <scope>NUCLEOTIDE SEQUENCE [LARGE SCALE GENOMIC DNA]</scope>
    <source>
        <strain evidence="3">PN_DK_2014</strain>
    </source>
</reference>
<dbReference type="InterPro" id="IPR045047">
    <property type="entry name" value="Ard1-like"/>
</dbReference>
<dbReference type="PANTHER" id="PTHR23091">
    <property type="entry name" value="N-TERMINAL ACETYLTRANSFERASE"/>
    <property type="match status" value="1"/>
</dbReference>
<protein>
    <submittedName>
        <fullName evidence="3">N-alpha-acetyltransferase 10</fullName>
    </submittedName>
</protein>
<proteinExistence type="predicted"/>
<keyword evidence="4" id="KW-1185">Reference proteome</keyword>
<dbReference type="Proteomes" id="UP000031036">
    <property type="component" value="Unassembled WGS sequence"/>
</dbReference>
<dbReference type="OrthoDB" id="25586at2759"/>
<dbReference type="GO" id="GO:1990189">
    <property type="term" value="F:protein N-terminal-serine acetyltransferase activity"/>
    <property type="evidence" value="ECO:0007669"/>
    <property type="project" value="TreeGrafter"/>
</dbReference>
<dbReference type="SUPFAM" id="SSF55729">
    <property type="entry name" value="Acyl-CoA N-acyltransferases (Nat)"/>
    <property type="match status" value="1"/>
</dbReference>
<dbReference type="EMBL" id="JPKZ01000163">
    <property type="protein sequence ID" value="KHN88870.1"/>
    <property type="molecule type" value="Genomic_DNA"/>
</dbReference>
<sequence>MNIRAARAHDLINMQHCNLECLPENYRMDYYTYHLICWPQLSYVAEDDKGNIVGYVLAKMAEEFDDEPHGHHFIGSNALLPPTCSCQEINGSDGVNWTCPAGTERVREDH</sequence>
<comment type="caution">
    <text evidence="3">The sequence shown here is derived from an EMBL/GenBank/DDBJ whole genome shotgun (WGS) entry which is preliminary data.</text>
</comment>
<keyword evidence="1 3" id="KW-0808">Transferase</keyword>
<evidence type="ECO:0000313" key="3">
    <source>
        <dbReference type="EMBL" id="KHN88870.1"/>
    </source>
</evidence>
<organism evidence="3 4">
    <name type="scientific">Toxocara canis</name>
    <name type="common">Canine roundworm</name>
    <dbReference type="NCBI Taxonomy" id="6265"/>
    <lineage>
        <taxon>Eukaryota</taxon>
        <taxon>Metazoa</taxon>
        <taxon>Ecdysozoa</taxon>
        <taxon>Nematoda</taxon>
        <taxon>Chromadorea</taxon>
        <taxon>Rhabditida</taxon>
        <taxon>Spirurina</taxon>
        <taxon>Ascaridomorpha</taxon>
        <taxon>Ascaridoidea</taxon>
        <taxon>Toxocaridae</taxon>
        <taxon>Toxocara</taxon>
    </lineage>
</organism>
<dbReference type="GO" id="GO:1990190">
    <property type="term" value="F:protein-N-terminal-glutamate acetyltransferase activity"/>
    <property type="evidence" value="ECO:0007669"/>
    <property type="project" value="TreeGrafter"/>
</dbReference>
<dbReference type="InterPro" id="IPR016181">
    <property type="entry name" value="Acyl_CoA_acyltransferase"/>
</dbReference>
<keyword evidence="2" id="KW-0012">Acyltransferase</keyword>
<dbReference type="GO" id="GO:0031415">
    <property type="term" value="C:NatA complex"/>
    <property type="evidence" value="ECO:0007669"/>
    <property type="project" value="InterPro"/>
</dbReference>
<dbReference type="STRING" id="6265.A0A0B2W6H8"/>
<accession>A0A0B2W6H8</accession>
<evidence type="ECO:0000256" key="2">
    <source>
        <dbReference type="ARBA" id="ARBA00023315"/>
    </source>
</evidence>
<gene>
    <name evidence="3" type="primary">Naa10</name>
    <name evidence="3" type="ORF">Tcan_02960</name>
</gene>
<evidence type="ECO:0000256" key="1">
    <source>
        <dbReference type="ARBA" id="ARBA00022679"/>
    </source>
</evidence>
<evidence type="ECO:0000313" key="4">
    <source>
        <dbReference type="Proteomes" id="UP000031036"/>
    </source>
</evidence>